<dbReference type="GO" id="GO:0009307">
    <property type="term" value="P:DNA restriction-modification system"/>
    <property type="evidence" value="ECO:0007669"/>
    <property type="project" value="UniProtKB-KW"/>
</dbReference>
<organism evidence="5 6">
    <name type="scientific">Campylobacter fetus</name>
    <dbReference type="NCBI Taxonomy" id="196"/>
    <lineage>
        <taxon>Bacteria</taxon>
        <taxon>Pseudomonadati</taxon>
        <taxon>Campylobacterota</taxon>
        <taxon>Epsilonproteobacteria</taxon>
        <taxon>Campylobacterales</taxon>
        <taxon>Campylobacteraceae</taxon>
        <taxon>Campylobacter</taxon>
    </lineage>
</organism>
<evidence type="ECO:0000256" key="2">
    <source>
        <dbReference type="ARBA" id="ARBA00022747"/>
    </source>
</evidence>
<evidence type="ECO:0000313" key="6">
    <source>
        <dbReference type="Proteomes" id="UP000535509"/>
    </source>
</evidence>
<keyword evidence="2" id="KW-0680">Restriction system</keyword>
<dbReference type="InterPro" id="IPR000055">
    <property type="entry name" value="Restrct_endonuc_typeI_TRD"/>
</dbReference>
<dbReference type="GO" id="GO:0004519">
    <property type="term" value="F:endonuclease activity"/>
    <property type="evidence" value="ECO:0007669"/>
    <property type="project" value="UniProtKB-KW"/>
</dbReference>
<gene>
    <name evidence="5" type="ORF">CX802_08590</name>
</gene>
<reference evidence="5 6" key="1">
    <citation type="submission" date="2018-06" db="EMBL/GenBank/DDBJ databases">
        <authorList>
            <consortium name="PulseNet: The National Subtyping Network for Foodborne Disease Surveillance"/>
            <person name="Tarr C.L."/>
            <person name="Trees E."/>
            <person name="Katz L.S."/>
            <person name="Carleton-Romer H.A."/>
            <person name="Stroika S."/>
            <person name="Kucerova Z."/>
            <person name="Roache K.F."/>
            <person name="Sabol A.L."/>
            <person name="Besser J."/>
            <person name="Gerner-Smidt P."/>
        </authorList>
    </citation>
    <scope>NUCLEOTIDE SEQUENCE [LARGE SCALE GENOMIC DNA]</scope>
    <source>
        <strain evidence="5 6">PNUSAC001503</strain>
    </source>
</reference>
<dbReference type="EMBL" id="AABTCC010000035">
    <property type="protein sequence ID" value="EAI8859881.1"/>
    <property type="molecule type" value="Genomic_DNA"/>
</dbReference>
<keyword evidence="3" id="KW-0238">DNA-binding</keyword>
<comment type="similarity">
    <text evidence="1">Belongs to the type-I restriction system S methylase family.</text>
</comment>
<comment type="caution">
    <text evidence="5">The sequence shown here is derived from an EMBL/GenBank/DDBJ whole genome shotgun (WGS) entry which is preliminary data.</text>
</comment>
<keyword evidence="5" id="KW-0255">Endonuclease</keyword>
<keyword evidence="5" id="KW-0378">Hydrolase</keyword>
<dbReference type="RefSeq" id="WP_011732031.1">
    <property type="nucleotide sequence ID" value="NZ_AACCWR020000029.1"/>
</dbReference>
<dbReference type="Proteomes" id="UP000535509">
    <property type="component" value="Unassembled WGS sequence"/>
</dbReference>
<dbReference type="InterPro" id="IPR052021">
    <property type="entry name" value="Type-I_RS_S_subunit"/>
</dbReference>
<dbReference type="AlphaFoldDB" id="A0A5L8K335"/>
<feature type="domain" description="Type I restriction modification DNA specificity" evidence="4">
    <location>
        <begin position="224"/>
        <end position="382"/>
    </location>
</feature>
<evidence type="ECO:0000313" key="5">
    <source>
        <dbReference type="EMBL" id="EAI8859881.1"/>
    </source>
</evidence>
<protein>
    <submittedName>
        <fullName evidence="5">Restriction endonuclease subunit S</fullName>
    </submittedName>
</protein>
<dbReference type="OMA" id="IPWISAT"/>
<keyword evidence="6" id="KW-1185">Reference proteome</keyword>
<name>A0A5L8K335_CAMFE</name>
<evidence type="ECO:0000256" key="1">
    <source>
        <dbReference type="ARBA" id="ARBA00010923"/>
    </source>
</evidence>
<dbReference type="Pfam" id="PF01420">
    <property type="entry name" value="Methylase_S"/>
    <property type="match status" value="2"/>
</dbReference>
<feature type="domain" description="Type I restriction modification DNA specificity" evidence="4">
    <location>
        <begin position="14"/>
        <end position="181"/>
    </location>
</feature>
<dbReference type="PANTHER" id="PTHR30408">
    <property type="entry name" value="TYPE-1 RESTRICTION ENZYME ECOKI SPECIFICITY PROTEIN"/>
    <property type="match status" value="1"/>
</dbReference>
<evidence type="ECO:0000256" key="3">
    <source>
        <dbReference type="ARBA" id="ARBA00023125"/>
    </source>
</evidence>
<accession>A0A5L8K335</accession>
<dbReference type="InterPro" id="IPR044946">
    <property type="entry name" value="Restrct_endonuc_typeI_TRD_sf"/>
</dbReference>
<evidence type="ECO:0000259" key="4">
    <source>
        <dbReference type="Pfam" id="PF01420"/>
    </source>
</evidence>
<dbReference type="GO" id="GO:0003677">
    <property type="term" value="F:DNA binding"/>
    <property type="evidence" value="ECO:0007669"/>
    <property type="project" value="UniProtKB-KW"/>
</dbReference>
<dbReference type="Gene3D" id="1.10.287.1120">
    <property type="entry name" value="Bipartite methylase S protein"/>
    <property type="match status" value="1"/>
</dbReference>
<dbReference type="PANTHER" id="PTHR30408:SF12">
    <property type="entry name" value="TYPE I RESTRICTION ENZYME MJAVIII SPECIFICITY SUBUNIT"/>
    <property type="match status" value="1"/>
</dbReference>
<proteinExistence type="inferred from homology"/>
<sequence>MSNSYKQTAVGRIPKEWEVVRLGDVFQRVTRKNTVNSDNVLTISAQNGLIKQENFFTKSVASKDLSNYILLEKGEFAYNKSYSSGYPMGATKRLNFYNYGVLSNLYIYFKIKNGNSDFYEQYFEAGLLNKEIHQIAQEGARNHGLLNISVVDFFNILIVLPPLKEQEKIAEILSTCDKVISNLDELIKAKTNLKTALMQNLLSAKIRFKEFTDPWQEKFGDKLFKTITEINQNYDLPILAISQEFGAIPRNLIDYKVIVSYKSISNYKVVRKGNFIISLRSFQGGIEYSKYDGICSPAYIILKPIQQIFDNFFKYYFKSHDYIQKLNSKLEGIRDGKMVSFKQFSEIKIPLPNLAEQQKIAEVLSACDDEINLLKDKLSNLKLQKQGLMQNLLTGKVRVRV</sequence>
<dbReference type="Gene3D" id="3.90.220.20">
    <property type="entry name" value="DNA methylase specificity domains"/>
    <property type="match status" value="2"/>
</dbReference>
<keyword evidence="5" id="KW-0540">Nuclease</keyword>
<dbReference type="GeneID" id="61064818"/>
<dbReference type="SUPFAM" id="SSF116734">
    <property type="entry name" value="DNA methylase specificity domain"/>
    <property type="match status" value="2"/>
</dbReference>